<name>A0A382GPV4_9ZZZZ</name>
<accession>A0A382GPV4</accession>
<feature type="compositionally biased region" description="Basic and acidic residues" evidence="1">
    <location>
        <begin position="106"/>
        <end position="123"/>
    </location>
</feature>
<dbReference type="InterPro" id="IPR022606">
    <property type="entry name" value="DUF2914"/>
</dbReference>
<feature type="region of interest" description="Disordered" evidence="1">
    <location>
        <begin position="104"/>
        <end position="123"/>
    </location>
</feature>
<reference evidence="3" key="1">
    <citation type="submission" date="2018-05" db="EMBL/GenBank/DDBJ databases">
        <authorList>
            <person name="Lanie J.A."/>
            <person name="Ng W.-L."/>
            <person name="Kazmierczak K.M."/>
            <person name="Andrzejewski T.M."/>
            <person name="Davidsen T.M."/>
            <person name="Wayne K.J."/>
            <person name="Tettelin H."/>
            <person name="Glass J.I."/>
            <person name="Rusch D."/>
            <person name="Podicherti R."/>
            <person name="Tsui H.-C.T."/>
            <person name="Winkler M.E."/>
        </authorList>
    </citation>
    <scope>NUCLEOTIDE SEQUENCE</scope>
</reference>
<evidence type="ECO:0000259" key="2">
    <source>
        <dbReference type="Pfam" id="PF11141"/>
    </source>
</evidence>
<dbReference type="EMBL" id="UINC01056692">
    <property type="protein sequence ID" value="SVB77019.1"/>
    <property type="molecule type" value="Genomic_DNA"/>
</dbReference>
<dbReference type="AlphaFoldDB" id="A0A382GPV4"/>
<proteinExistence type="predicted"/>
<sequence length="243" mass="28043">MIVALIVTAFVLFILITAAYRWEIPQAVKPLVIVYFLYLGYSLFTQYTPSPDTPDINKIKSVPDSKSNIEKSPDRIAIPVIPQSPRPLILDSIPLNKPKSVNSVEENIKSESEPNSKPKPEKLITKEPNRTLILKEMLICRGIYKRSPIKPGKEFSNRIDSLYCYTKISNSGSKQELKHIWYYNNREMTRVLYNVKPSFNYRSWSKKMIYPENIGEWRVDVMDEDENILGSRSFIIAVSSSEF</sequence>
<feature type="domain" description="DUF2914" evidence="2">
    <location>
        <begin position="175"/>
        <end position="234"/>
    </location>
</feature>
<protein>
    <recommendedName>
        <fullName evidence="2">DUF2914 domain-containing protein</fullName>
    </recommendedName>
</protein>
<evidence type="ECO:0000313" key="3">
    <source>
        <dbReference type="EMBL" id="SVB77019.1"/>
    </source>
</evidence>
<gene>
    <name evidence="3" type="ORF">METZ01_LOCUS229873</name>
</gene>
<organism evidence="3">
    <name type="scientific">marine metagenome</name>
    <dbReference type="NCBI Taxonomy" id="408172"/>
    <lineage>
        <taxon>unclassified sequences</taxon>
        <taxon>metagenomes</taxon>
        <taxon>ecological metagenomes</taxon>
    </lineage>
</organism>
<evidence type="ECO:0000256" key="1">
    <source>
        <dbReference type="SAM" id="MobiDB-lite"/>
    </source>
</evidence>
<dbReference type="Pfam" id="PF11141">
    <property type="entry name" value="DUF2914"/>
    <property type="match status" value="1"/>
</dbReference>